<sequence length="155" mass="17090">MSTFISPVAKECITKIQYLLQNTLFTYAEIVSSLSPEAGAELNEGLSNIGVIPPEGTEAPTNLNENKDVDSTSAPFAISEKVDRLVTLNSQLQMCVDSLPDSSLSKDELKIKIAILDEECQNASQELKSLYQELDSAYKIIKQGLKEELEQSEFK</sequence>
<reference evidence="6 7" key="1">
    <citation type="journal article" date="2012" name="BMC Genomics">
        <title>Comparative genomic analysis and phylogenetic position of Theileria equi.</title>
        <authorList>
            <person name="Kappmeyer L.S."/>
            <person name="Thiagarajan M."/>
            <person name="Herndon D.R."/>
            <person name="Ramsay J.D."/>
            <person name="Caler E."/>
            <person name="Djikeng A."/>
            <person name="Gillespie J.J."/>
            <person name="Lau A.O."/>
            <person name="Roalson E.H."/>
            <person name="Silva J.C."/>
            <person name="Silva M.G."/>
            <person name="Suarez C.E."/>
            <person name="Ueti M.W."/>
            <person name="Nene V.M."/>
            <person name="Mealey R.H."/>
            <person name="Knowles D.P."/>
            <person name="Brayton K.A."/>
        </authorList>
    </citation>
    <scope>NUCLEOTIDE SEQUENCE [LARGE SCALE GENOMIC DNA]</scope>
    <source>
        <strain evidence="6 7">WA</strain>
    </source>
</reference>
<dbReference type="Proteomes" id="UP000031512">
    <property type="component" value="Chromosome 1"/>
</dbReference>
<feature type="coiled-coil region" evidence="5">
    <location>
        <begin position="106"/>
        <end position="140"/>
    </location>
</feature>
<evidence type="ECO:0000313" key="6">
    <source>
        <dbReference type="EMBL" id="AFZ80234.1"/>
    </source>
</evidence>
<evidence type="ECO:0008006" key="8">
    <source>
        <dbReference type="Google" id="ProtNLM"/>
    </source>
</evidence>
<dbReference type="RefSeq" id="XP_004829900.1">
    <property type="nucleotide sequence ID" value="XM_004829843.1"/>
</dbReference>
<accession>L0AZ99</accession>
<gene>
    <name evidence="6" type="ORF">BEWA_030870</name>
</gene>
<organism evidence="6 7">
    <name type="scientific">Theileria equi strain WA</name>
    <dbReference type="NCBI Taxonomy" id="1537102"/>
    <lineage>
        <taxon>Eukaryota</taxon>
        <taxon>Sar</taxon>
        <taxon>Alveolata</taxon>
        <taxon>Apicomplexa</taxon>
        <taxon>Aconoidasida</taxon>
        <taxon>Piroplasmida</taxon>
        <taxon>Theileriidae</taxon>
        <taxon>Theileria</taxon>
    </lineage>
</organism>
<dbReference type="AlphaFoldDB" id="L0AZ99"/>
<protein>
    <recommendedName>
        <fullName evidence="8">Mediator of RNA polymerase II transcription subunit 21</fullName>
    </recommendedName>
</protein>
<dbReference type="SUPFAM" id="SSF140718">
    <property type="entry name" value="Mediator hinge subcomplex-like"/>
    <property type="match status" value="1"/>
</dbReference>
<dbReference type="KEGG" id="beq:BEWA_030870"/>
<comment type="subcellular location">
    <subcellularLocation>
        <location evidence="1">Nucleus</location>
    </subcellularLocation>
</comment>
<keyword evidence="2" id="KW-0805">Transcription regulation</keyword>
<keyword evidence="3" id="KW-0804">Transcription</keyword>
<evidence type="ECO:0000313" key="7">
    <source>
        <dbReference type="Proteomes" id="UP000031512"/>
    </source>
</evidence>
<evidence type="ECO:0000256" key="5">
    <source>
        <dbReference type="SAM" id="Coils"/>
    </source>
</evidence>
<dbReference type="InterPro" id="IPR037212">
    <property type="entry name" value="Med7/Med21-like"/>
</dbReference>
<dbReference type="eggNOG" id="ENOG502TN6T">
    <property type="taxonomic scope" value="Eukaryota"/>
</dbReference>
<dbReference type="Gene3D" id="6.10.280.10">
    <property type="entry name" value="Mediator complex, subunit Med21"/>
    <property type="match status" value="1"/>
</dbReference>
<evidence type="ECO:0000256" key="3">
    <source>
        <dbReference type="ARBA" id="ARBA00023163"/>
    </source>
</evidence>
<dbReference type="VEuPathDB" id="PiroplasmaDB:BEWA_030870"/>
<evidence type="ECO:0000256" key="1">
    <source>
        <dbReference type="ARBA" id="ARBA00004123"/>
    </source>
</evidence>
<evidence type="ECO:0000256" key="2">
    <source>
        <dbReference type="ARBA" id="ARBA00023015"/>
    </source>
</evidence>
<keyword evidence="4" id="KW-0539">Nucleus</keyword>
<dbReference type="OrthoDB" id="361725at2759"/>
<keyword evidence="7" id="KW-1185">Reference proteome</keyword>
<proteinExistence type="predicted"/>
<name>L0AZ99_THEEQ</name>
<dbReference type="GeneID" id="15803684"/>
<keyword evidence="5" id="KW-0175">Coiled coil</keyword>
<evidence type="ECO:0000256" key="4">
    <source>
        <dbReference type="ARBA" id="ARBA00023242"/>
    </source>
</evidence>
<dbReference type="EMBL" id="CP001669">
    <property type="protein sequence ID" value="AFZ80234.1"/>
    <property type="molecule type" value="Genomic_DNA"/>
</dbReference>
<dbReference type="GO" id="GO:0016592">
    <property type="term" value="C:mediator complex"/>
    <property type="evidence" value="ECO:0007669"/>
    <property type="project" value="InterPro"/>
</dbReference>